<name>A0A1I1M2U5_9ACTN</name>
<protein>
    <recommendedName>
        <fullName evidence="9">Cytochrome aa3 subunit 2</fullName>
    </recommendedName>
</protein>
<evidence type="ECO:0000256" key="7">
    <source>
        <dbReference type="ARBA" id="ARBA00023136"/>
    </source>
</evidence>
<dbReference type="InterPro" id="IPR001505">
    <property type="entry name" value="Copper_CuA"/>
</dbReference>
<dbReference type="InterPro" id="IPR045187">
    <property type="entry name" value="CcO_II"/>
</dbReference>
<evidence type="ECO:0000259" key="12">
    <source>
        <dbReference type="PROSITE" id="PS50857"/>
    </source>
</evidence>
<dbReference type="PROSITE" id="PS00078">
    <property type="entry name" value="COX2"/>
    <property type="match status" value="1"/>
</dbReference>
<keyword evidence="14" id="KW-1185">Reference proteome</keyword>
<evidence type="ECO:0000256" key="6">
    <source>
        <dbReference type="ARBA" id="ARBA00023008"/>
    </source>
</evidence>
<proteinExistence type="inferred from homology"/>
<dbReference type="Gene3D" id="2.60.40.420">
    <property type="entry name" value="Cupredoxins - blue copper proteins"/>
    <property type="match status" value="1"/>
</dbReference>
<evidence type="ECO:0000256" key="8">
    <source>
        <dbReference type="ARBA" id="ARBA00024688"/>
    </source>
</evidence>
<reference evidence="13 14" key="1">
    <citation type="submission" date="2016-10" db="EMBL/GenBank/DDBJ databases">
        <authorList>
            <person name="de Groot N.N."/>
        </authorList>
    </citation>
    <scope>NUCLEOTIDE SEQUENCE [LARGE SCALE GENOMIC DNA]</scope>
    <source>
        <strain evidence="13 14">CGMCC 4.5739</strain>
    </source>
</reference>
<dbReference type="RefSeq" id="WP_093838969.1">
    <property type="nucleotide sequence ID" value="NZ_FOLM01000006.1"/>
</dbReference>
<dbReference type="EMBL" id="FOLM01000006">
    <property type="protein sequence ID" value="SFC79729.1"/>
    <property type="molecule type" value="Genomic_DNA"/>
</dbReference>
<accession>A0A1I1M2U5</accession>
<dbReference type="OrthoDB" id="9781261at2"/>
<sequence>MHRRSVFDQVFAVETAIALAVFVIVLGLLVFAVVRRRARAGLFVSRRREWKPVELCYAGALAAVAAGLVIYTALANREQGRENDRPVDLRVEVSAFQWCWEFAHPDPAGGPEDEPVTARATCRGDDLPTLVVPTGRNIRLELDSRDVIHSFWVPELRYKLDAFPGHRNEFTVRFDREGRWIGHCAEFCGHRHHTMDFWVRAVSPEEYDAWLLDAQTGQDIPAETA</sequence>
<evidence type="ECO:0000256" key="5">
    <source>
        <dbReference type="ARBA" id="ARBA00022982"/>
    </source>
</evidence>
<feature type="domain" description="Cytochrome oxidase subunit II copper A binding" evidence="12">
    <location>
        <begin position="86"/>
        <end position="213"/>
    </location>
</feature>
<comment type="similarity">
    <text evidence="2">Belongs to the cytochrome c oxidase subunit 2 family.</text>
</comment>
<feature type="transmembrane region" description="Helical" evidence="11">
    <location>
        <begin position="55"/>
        <end position="74"/>
    </location>
</feature>
<dbReference type="GO" id="GO:0004129">
    <property type="term" value="F:cytochrome-c oxidase activity"/>
    <property type="evidence" value="ECO:0007669"/>
    <property type="project" value="UniProtKB-EC"/>
</dbReference>
<evidence type="ECO:0000256" key="3">
    <source>
        <dbReference type="ARBA" id="ARBA00022448"/>
    </source>
</evidence>
<dbReference type="PANTHER" id="PTHR22888:SF9">
    <property type="entry name" value="CYTOCHROME C OXIDASE SUBUNIT 2"/>
    <property type="match status" value="1"/>
</dbReference>
<evidence type="ECO:0000256" key="4">
    <source>
        <dbReference type="ARBA" id="ARBA00022723"/>
    </source>
</evidence>
<comment type="catalytic activity">
    <reaction evidence="10">
        <text>4 Fe(II)-[cytochrome c] + O2 + 8 H(+)(in) = 4 Fe(III)-[cytochrome c] + 2 H2O + 4 H(+)(out)</text>
        <dbReference type="Rhea" id="RHEA:11436"/>
        <dbReference type="Rhea" id="RHEA-COMP:10350"/>
        <dbReference type="Rhea" id="RHEA-COMP:14399"/>
        <dbReference type="ChEBI" id="CHEBI:15377"/>
        <dbReference type="ChEBI" id="CHEBI:15378"/>
        <dbReference type="ChEBI" id="CHEBI:15379"/>
        <dbReference type="ChEBI" id="CHEBI:29033"/>
        <dbReference type="ChEBI" id="CHEBI:29034"/>
        <dbReference type="EC" id="7.1.1.9"/>
    </reaction>
</comment>
<comment type="function">
    <text evidence="8">Subunits I and II form the functional core of the enzyme complex. Electrons originating in cytochrome c are transferred via heme a and Cu(A) to the binuclear center formed by heme a3 and Cu(B).</text>
</comment>
<evidence type="ECO:0000313" key="13">
    <source>
        <dbReference type="EMBL" id="SFC79729.1"/>
    </source>
</evidence>
<dbReference type="PROSITE" id="PS50857">
    <property type="entry name" value="COX2_CUA"/>
    <property type="match status" value="1"/>
</dbReference>
<keyword evidence="11" id="KW-0812">Transmembrane</keyword>
<dbReference type="PRINTS" id="PR01166">
    <property type="entry name" value="CYCOXIDASEII"/>
</dbReference>
<comment type="subcellular location">
    <subcellularLocation>
        <location evidence="1">Membrane</location>
    </subcellularLocation>
</comment>
<dbReference type="SUPFAM" id="SSF49503">
    <property type="entry name" value="Cupredoxins"/>
    <property type="match status" value="1"/>
</dbReference>
<dbReference type="InterPro" id="IPR002429">
    <property type="entry name" value="CcO_II-like_C"/>
</dbReference>
<dbReference type="GO" id="GO:0042773">
    <property type="term" value="P:ATP synthesis coupled electron transport"/>
    <property type="evidence" value="ECO:0007669"/>
    <property type="project" value="TreeGrafter"/>
</dbReference>
<gene>
    <name evidence="13" type="ORF">SAMN05421773_10678</name>
</gene>
<keyword evidence="3" id="KW-0813">Transport</keyword>
<keyword evidence="7 11" id="KW-0472">Membrane</keyword>
<evidence type="ECO:0000256" key="11">
    <source>
        <dbReference type="SAM" id="Phobius"/>
    </source>
</evidence>
<dbReference type="Pfam" id="PF00116">
    <property type="entry name" value="COX2"/>
    <property type="match status" value="1"/>
</dbReference>
<keyword evidence="6" id="KW-0186">Copper</keyword>
<evidence type="ECO:0000313" key="14">
    <source>
        <dbReference type="Proteomes" id="UP000199207"/>
    </source>
</evidence>
<dbReference type="GO" id="GO:0005507">
    <property type="term" value="F:copper ion binding"/>
    <property type="evidence" value="ECO:0007669"/>
    <property type="project" value="InterPro"/>
</dbReference>
<evidence type="ECO:0000256" key="2">
    <source>
        <dbReference type="ARBA" id="ARBA00007866"/>
    </source>
</evidence>
<evidence type="ECO:0000256" key="9">
    <source>
        <dbReference type="ARBA" id="ARBA00031399"/>
    </source>
</evidence>
<dbReference type="Proteomes" id="UP000199207">
    <property type="component" value="Unassembled WGS sequence"/>
</dbReference>
<evidence type="ECO:0000256" key="10">
    <source>
        <dbReference type="ARBA" id="ARBA00047816"/>
    </source>
</evidence>
<feature type="transmembrane region" description="Helical" evidence="11">
    <location>
        <begin position="12"/>
        <end position="34"/>
    </location>
</feature>
<dbReference type="InterPro" id="IPR008972">
    <property type="entry name" value="Cupredoxin"/>
</dbReference>
<dbReference type="STRING" id="910347.SAMN05421773_10678"/>
<dbReference type="AlphaFoldDB" id="A0A1I1M2U5"/>
<keyword evidence="4" id="KW-0479">Metal-binding</keyword>
<organism evidence="13 14">
    <name type="scientific">Streptomyces aidingensis</name>
    <dbReference type="NCBI Taxonomy" id="910347"/>
    <lineage>
        <taxon>Bacteria</taxon>
        <taxon>Bacillati</taxon>
        <taxon>Actinomycetota</taxon>
        <taxon>Actinomycetes</taxon>
        <taxon>Kitasatosporales</taxon>
        <taxon>Streptomycetaceae</taxon>
        <taxon>Streptomyces</taxon>
    </lineage>
</organism>
<keyword evidence="11" id="KW-1133">Transmembrane helix</keyword>
<dbReference type="PANTHER" id="PTHR22888">
    <property type="entry name" value="CYTOCHROME C OXIDASE, SUBUNIT II"/>
    <property type="match status" value="1"/>
</dbReference>
<evidence type="ECO:0000256" key="1">
    <source>
        <dbReference type="ARBA" id="ARBA00004370"/>
    </source>
</evidence>
<dbReference type="GO" id="GO:0016020">
    <property type="term" value="C:membrane"/>
    <property type="evidence" value="ECO:0007669"/>
    <property type="project" value="UniProtKB-SubCell"/>
</dbReference>
<keyword evidence="5" id="KW-0249">Electron transport</keyword>